<dbReference type="Proteomes" id="UP000663193">
    <property type="component" value="Chromosome 14"/>
</dbReference>
<protein>
    <submittedName>
        <fullName evidence="1">Uncharacterized protein</fullName>
    </submittedName>
</protein>
<accession>A0A7U2FCC0</accession>
<keyword evidence="2" id="KW-1185">Reference proteome</keyword>
<proteinExistence type="predicted"/>
<dbReference type="AlphaFoldDB" id="A0A7U2FCC0"/>
<dbReference type="EMBL" id="CP069036">
    <property type="protein sequence ID" value="QRD02657.1"/>
    <property type="molecule type" value="Genomic_DNA"/>
</dbReference>
<sequence length="143" mass="16042">MSTPTIIDARFMGAFSEAKALYGNGLDRRIAKAREFLDDPTLSCHNRMKVLVLLSALLKDGEDANACRADAEALWMLSRRMDPEGQSEAVDYLLAETRICLDELAEILRTEGQEEFDLDDAVDNAQAMMDNLALQHDDRMETD</sequence>
<organism evidence="1 2">
    <name type="scientific">Phaeosphaeria nodorum (strain SN15 / ATCC MYA-4574 / FGSC 10173)</name>
    <name type="common">Glume blotch fungus</name>
    <name type="synonym">Parastagonospora nodorum</name>
    <dbReference type="NCBI Taxonomy" id="321614"/>
    <lineage>
        <taxon>Eukaryota</taxon>
        <taxon>Fungi</taxon>
        <taxon>Dikarya</taxon>
        <taxon>Ascomycota</taxon>
        <taxon>Pezizomycotina</taxon>
        <taxon>Dothideomycetes</taxon>
        <taxon>Pleosporomycetidae</taxon>
        <taxon>Pleosporales</taxon>
        <taxon>Pleosporineae</taxon>
        <taxon>Phaeosphaeriaceae</taxon>
        <taxon>Parastagonospora</taxon>
    </lineage>
</organism>
<evidence type="ECO:0000313" key="2">
    <source>
        <dbReference type="Proteomes" id="UP000663193"/>
    </source>
</evidence>
<evidence type="ECO:0000313" key="1">
    <source>
        <dbReference type="EMBL" id="QRD02657.1"/>
    </source>
</evidence>
<dbReference type="VEuPathDB" id="FungiDB:JI435_441140"/>
<dbReference type="KEGG" id="pno:SNOG_11400"/>
<gene>
    <name evidence="1" type="ORF">JI435_441140</name>
</gene>
<dbReference type="RefSeq" id="XP_001801643.1">
    <property type="nucleotide sequence ID" value="XM_001801591.1"/>
</dbReference>
<reference evidence="2" key="1">
    <citation type="journal article" date="2021" name="BMC Genomics">
        <title>Chromosome-level genome assembly and manually-curated proteome of model necrotroph Parastagonospora nodorum Sn15 reveals a genome-wide trove of candidate effector homologs, and redundancy of virulence-related functions within an accessory chromosome.</title>
        <authorList>
            <person name="Bertazzoni S."/>
            <person name="Jones D.A.B."/>
            <person name="Phan H.T."/>
            <person name="Tan K.-C."/>
            <person name="Hane J.K."/>
        </authorList>
    </citation>
    <scope>NUCLEOTIDE SEQUENCE [LARGE SCALE GENOMIC DNA]</scope>
    <source>
        <strain evidence="2">SN15 / ATCC MYA-4574 / FGSC 10173)</strain>
    </source>
</reference>
<name>A0A7U2FCC0_PHANO</name>